<reference evidence="2 3" key="1">
    <citation type="journal article" date="2024" name="G3 (Bethesda)">
        <title>Genome assembly of Hibiscus sabdariffa L. provides insights into metabolisms of medicinal natural products.</title>
        <authorList>
            <person name="Kim T."/>
        </authorList>
    </citation>
    <scope>NUCLEOTIDE SEQUENCE [LARGE SCALE GENOMIC DNA]</scope>
    <source>
        <strain evidence="2">TK-2024</strain>
        <tissue evidence="2">Old leaves</tissue>
    </source>
</reference>
<sequence length="86" mass="9693">MRGQARWVVTNVGDEGSKYEAMATSSNEMTITVEPATLKFSEKYQKQNFVVSVEISEEAPPVVFGYIKWSDQYSHQVSSPIVVLNF</sequence>
<evidence type="ECO:0000259" key="1">
    <source>
        <dbReference type="Pfam" id="PF17766"/>
    </source>
</evidence>
<dbReference type="Pfam" id="PF17766">
    <property type="entry name" value="fn3_6"/>
    <property type="match status" value="1"/>
</dbReference>
<evidence type="ECO:0000313" key="2">
    <source>
        <dbReference type="EMBL" id="KAK8499898.1"/>
    </source>
</evidence>
<organism evidence="2 3">
    <name type="scientific">Hibiscus sabdariffa</name>
    <name type="common">roselle</name>
    <dbReference type="NCBI Taxonomy" id="183260"/>
    <lineage>
        <taxon>Eukaryota</taxon>
        <taxon>Viridiplantae</taxon>
        <taxon>Streptophyta</taxon>
        <taxon>Embryophyta</taxon>
        <taxon>Tracheophyta</taxon>
        <taxon>Spermatophyta</taxon>
        <taxon>Magnoliopsida</taxon>
        <taxon>eudicotyledons</taxon>
        <taxon>Gunneridae</taxon>
        <taxon>Pentapetalae</taxon>
        <taxon>rosids</taxon>
        <taxon>malvids</taxon>
        <taxon>Malvales</taxon>
        <taxon>Malvaceae</taxon>
        <taxon>Malvoideae</taxon>
        <taxon>Hibiscus</taxon>
    </lineage>
</organism>
<dbReference type="InterPro" id="IPR041469">
    <property type="entry name" value="Subtilisin-like_FN3"/>
</dbReference>
<keyword evidence="3" id="KW-1185">Reference proteome</keyword>
<evidence type="ECO:0000313" key="3">
    <source>
        <dbReference type="Proteomes" id="UP001472677"/>
    </source>
</evidence>
<proteinExistence type="predicted"/>
<comment type="caution">
    <text evidence="2">The sequence shown here is derived from an EMBL/GenBank/DDBJ whole genome shotgun (WGS) entry which is preliminary data.</text>
</comment>
<dbReference type="EMBL" id="JBBPBM010000226">
    <property type="protein sequence ID" value="KAK8499898.1"/>
    <property type="molecule type" value="Genomic_DNA"/>
</dbReference>
<dbReference type="Proteomes" id="UP001472677">
    <property type="component" value="Unassembled WGS sequence"/>
</dbReference>
<dbReference type="Gene3D" id="2.60.40.2310">
    <property type="match status" value="1"/>
</dbReference>
<feature type="domain" description="Subtilisin-like protease fibronectin type-III" evidence="1">
    <location>
        <begin position="8"/>
        <end position="83"/>
    </location>
</feature>
<name>A0ABR2B009_9ROSI</name>
<gene>
    <name evidence="2" type="ORF">V6N12_042733</name>
</gene>
<protein>
    <recommendedName>
        <fullName evidence="1">Subtilisin-like protease fibronectin type-III domain-containing protein</fullName>
    </recommendedName>
</protein>
<accession>A0ABR2B009</accession>